<evidence type="ECO:0000313" key="1">
    <source>
        <dbReference type="EMBL" id="KAJ4448047.1"/>
    </source>
</evidence>
<sequence>MAGLCEGGNEPAGSLKAICKSSIVIVQKELHSRAVVTKSAALTKHCVHSRALTSQRAQASTEANCSRILIVSSKESLAQSARVDRHCSRVYVAGDLRLGQANPLRYAKGCSVRKLANRGVVSSSFGVRTVDAFLLNSSQNLRGVRGCRKPLQRQSFDPPLWTFK</sequence>
<evidence type="ECO:0000313" key="2">
    <source>
        <dbReference type="Proteomes" id="UP001148838"/>
    </source>
</evidence>
<evidence type="ECO:0008006" key="3">
    <source>
        <dbReference type="Google" id="ProtNLM"/>
    </source>
</evidence>
<comment type="caution">
    <text evidence="1">The sequence shown here is derived from an EMBL/GenBank/DDBJ whole genome shotgun (WGS) entry which is preliminary data.</text>
</comment>
<proteinExistence type="predicted"/>
<dbReference type="EMBL" id="JAJSOF020000005">
    <property type="protein sequence ID" value="KAJ4448047.1"/>
    <property type="molecule type" value="Genomic_DNA"/>
</dbReference>
<reference evidence="1 2" key="1">
    <citation type="journal article" date="2022" name="Allergy">
        <title>Genome assembly and annotation of Periplaneta americana reveal a comprehensive cockroach allergen profile.</title>
        <authorList>
            <person name="Wang L."/>
            <person name="Xiong Q."/>
            <person name="Saelim N."/>
            <person name="Wang L."/>
            <person name="Nong W."/>
            <person name="Wan A.T."/>
            <person name="Shi M."/>
            <person name="Liu X."/>
            <person name="Cao Q."/>
            <person name="Hui J.H.L."/>
            <person name="Sookrung N."/>
            <person name="Leung T.F."/>
            <person name="Tungtrongchitr A."/>
            <person name="Tsui S.K.W."/>
        </authorList>
    </citation>
    <scope>NUCLEOTIDE SEQUENCE [LARGE SCALE GENOMIC DNA]</scope>
    <source>
        <strain evidence="1">PWHHKU_190912</strain>
    </source>
</reference>
<organism evidence="1 2">
    <name type="scientific">Periplaneta americana</name>
    <name type="common">American cockroach</name>
    <name type="synonym">Blatta americana</name>
    <dbReference type="NCBI Taxonomy" id="6978"/>
    <lineage>
        <taxon>Eukaryota</taxon>
        <taxon>Metazoa</taxon>
        <taxon>Ecdysozoa</taxon>
        <taxon>Arthropoda</taxon>
        <taxon>Hexapoda</taxon>
        <taxon>Insecta</taxon>
        <taxon>Pterygota</taxon>
        <taxon>Neoptera</taxon>
        <taxon>Polyneoptera</taxon>
        <taxon>Dictyoptera</taxon>
        <taxon>Blattodea</taxon>
        <taxon>Blattoidea</taxon>
        <taxon>Blattidae</taxon>
        <taxon>Blattinae</taxon>
        <taxon>Periplaneta</taxon>
    </lineage>
</organism>
<accession>A0ABQ8TNA8</accession>
<gene>
    <name evidence="1" type="ORF">ANN_10059</name>
</gene>
<keyword evidence="2" id="KW-1185">Reference proteome</keyword>
<name>A0ABQ8TNA8_PERAM</name>
<protein>
    <recommendedName>
        <fullName evidence="3">Per a allergen</fullName>
    </recommendedName>
</protein>
<dbReference type="Proteomes" id="UP001148838">
    <property type="component" value="Unassembled WGS sequence"/>
</dbReference>